<dbReference type="Pfam" id="PF00388">
    <property type="entry name" value="PI-PLC-X"/>
    <property type="match status" value="1"/>
</dbReference>
<accession>R7V6E0</accession>
<gene>
    <name evidence="2" type="ORF">CAPTEDRAFT_81180</name>
</gene>
<reference evidence="4" key="1">
    <citation type="submission" date="2012-12" db="EMBL/GenBank/DDBJ databases">
        <authorList>
            <person name="Hellsten U."/>
            <person name="Grimwood J."/>
            <person name="Chapman J.A."/>
            <person name="Shapiro H."/>
            <person name="Aerts A."/>
            <person name="Otillar R.P."/>
            <person name="Terry A.Y."/>
            <person name="Boore J.L."/>
            <person name="Simakov O."/>
            <person name="Marletaz F."/>
            <person name="Cho S.-J."/>
            <person name="Edsinger-Gonzales E."/>
            <person name="Havlak P."/>
            <person name="Kuo D.-H."/>
            <person name="Larsson T."/>
            <person name="Lv J."/>
            <person name="Arendt D."/>
            <person name="Savage R."/>
            <person name="Osoegawa K."/>
            <person name="de Jong P."/>
            <person name="Lindberg D.R."/>
            <person name="Seaver E.C."/>
            <person name="Weisblat D.A."/>
            <person name="Putnam N.H."/>
            <person name="Grigoriev I.V."/>
            <person name="Rokhsar D.S."/>
        </authorList>
    </citation>
    <scope>NUCLEOTIDE SEQUENCE</scope>
    <source>
        <strain evidence="4">I ESC-2004</strain>
    </source>
</reference>
<dbReference type="AlphaFoldDB" id="R7V6E0"/>
<dbReference type="EMBL" id="KB296320">
    <property type="protein sequence ID" value="ELU11921.1"/>
    <property type="molecule type" value="Genomic_DNA"/>
</dbReference>
<dbReference type="EMBL" id="AMQN01005591">
    <property type="status" value="NOT_ANNOTATED_CDS"/>
    <property type="molecule type" value="Genomic_DNA"/>
</dbReference>
<dbReference type="STRING" id="283909.R7V6E0"/>
<name>R7V6E0_CAPTE</name>
<proteinExistence type="predicted"/>
<reference evidence="3" key="3">
    <citation type="submission" date="2015-06" db="UniProtKB">
        <authorList>
            <consortium name="EnsemblMetazoa"/>
        </authorList>
    </citation>
    <scope>IDENTIFICATION</scope>
</reference>
<dbReference type="GO" id="GO:0004435">
    <property type="term" value="F:phosphatidylinositol-4,5-bisphosphate phospholipase C activity"/>
    <property type="evidence" value="ECO:0007669"/>
    <property type="project" value="TreeGrafter"/>
</dbReference>
<organism evidence="2">
    <name type="scientific">Capitella teleta</name>
    <name type="common">Polychaete worm</name>
    <dbReference type="NCBI Taxonomy" id="283909"/>
    <lineage>
        <taxon>Eukaryota</taxon>
        <taxon>Metazoa</taxon>
        <taxon>Spiralia</taxon>
        <taxon>Lophotrochozoa</taxon>
        <taxon>Annelida</taxon>
        <taxon>Polychaeta</taxon>
        <taxon>Sedentaria</taxon>
        <taxon>Scolecida</taxon>
        <taxon>Capitellidae</taxon>
        <taxon>Capitella</taxon>
    </lineage>
</organism>
<sequence length="51" mass="5742">DQLKGKSSVDAYINAFKKGCKCVELDCWDGPNNEPIIYHGHTLTSKILFKD</sequence>
<dbReference type="GO" id="GO:0005886">
    <property type="term" value="C:plasma membrane"/>
    <property type="evidence" value="ECO:0007669"/>
    <property type="project" value="TreeGrafter"/>
</dbReference>
<dbReference type="InterPro" id="IPR001192">
    <property type="entry name" value="PI-PLC_fam"/>
</dbReference>
<feature type="non-terminal residue" evidence="2">
    <location>
        <position position="51"/>
    </location>
</feature>
<dbReference type="PANTHER" id="PTHR10336">
    <property type="entry name" value="PHOSPHOINOSITIDE-SPECIFIC PHOSPHOLIPASE C FAMILY PROTEIN"/>
    <property type="match status" value="1"/>
</dbReference>
<reference evidence="2 4" key="2">
    <citation type="journal article" date="2013" name="Nature">
        <title>Insights into bilaterian evolution from three spiralian genomes.</title>
        <authorList>
            <person name="Simakov O."/>
            <person name="Marletaz F."/>
            <person name="Cho S.J."/>
            <person name="Edsinger-Gonzales E."/>
            <person name="Havlak P."/>
            <person name="Hellsten U."/>
            <person name="Kuo D.H."/>
            <person name="Larsson T."/>
            <person name="Lv J."/>
            <person name="Arendt D."/>
            <person name="Savage R."/>
            <person name="Osoegawa K."/>
            <person name="de Jong P."/>
            <person name="Grimwood J."/>
            <person name="Chapman J.A."/>
            <person name="Shapiro H."/>
            <person name="Aerts A."/>
            <person name="Otillar R.P."/>
            <person name="Terry A.Y."/>
            <person name="Boore J.L."/>
            <person name="Grigoriev I.V."/>
            <person name="Lindberg D.R."/>
            <person name="Seaver E.C."/>
            <person name="Weisblat D.A."/>
            <person name="Putnam N.H."/>
            <person name="Rokhsar D.S."/>
        </authorList>
    </citation>
    <scope>NUCLEOTIDE SEQUENCE</scope>
    <source>
        <strain evidence="2 4">I ESC-2004</strain>
    </source>
</reference>
<protein>
    <recommendedName>
        <fullName evidence="1">Phosphatidylinositol-specific phospholipase C X domain-containing protein</fullName>
    </recommendedName>
</protein>
<dbReference type="SUPFAM" id="SSF51695">
    <property type="entry name" value="PLC-like phosphodiesterases"/>
    <property type="match status" value="1"/>
</dbReference>
<evidence type="ECO:0000259" key="1">
    <source>
        <dbReference type="Pfam" id="PF00388"/>
    </source>
</evidence>
<dbReference type="GO" id="GO:0006629">
    <property type="term" value="P:lipid metabolic process"/>
    <property type="evidence" value="ECO:0007669"/>
    <property type="project" value="InterPro"/>
</dbReference>
<dbReference type="EnsemblMetazoa" id="CapteT81180">
    <property type="protein sequence ID" value="CapteP81180"/>
    <property type="gene ID" value="CapteG81180"/>
</dbReference>
<dbReference type="HOGENOM" id="CLU_3112328_0_0_1"/>
<dbReference type="PROSITE" id="PS50007">
    <property type="entry name" value="PIPLC_X_DOMAIN"/>
    <property type="match status" value="1"/>
</dbReference>
<dbReference type="Gene3D" id="3.20.20.190">
    <property type="entry name" value="Phosphatidylinositol (PI) phosphodiesterase"/>
    <property type="match status" value="1"/>
</dbReference>
<feature type="domain" description="Phosphatidylinositol-specific phospholipase C X" evidence="1">
    <location>
        <begin position="1"/>
        <end position="51"/>
    </location>
</feature>
<dbReference type="InterPro" id="IPR017946">
    <property type="entry name" value="PLC-like_Pdiesterase_TIM-brl"/>
</dbReference>
<dbReference type="GO" id="GO:0035556">
    <property type="term" value="P:intracellular signal transduction"/>
    <property type="evidence" value="ECO:0007669"/>
    <property type="project" value="InterPro"/>
</dbReference>
<dbReference type="Proteomes" id="UP000014760">
    <property type="component" value="Unassembled WGS sequence"/>
</dbReference>
<keyword evidence="4" id="KW-1185">Reference proteome</keyword>
<evidence type="ECO:0000313" key="4">
    <source>
        <dbReference type="Proteomes" id="UP000014760"/>
    </source>
</evidence>
<dbReference type="PANTHER" id="PTHR10336:SF209">
    <property type="entry name" value="PHOSPHOINOSITIDE PHOSPHOLIPASE C"/>
    <property type="match status" value="1"/>
</dbReference>
<evidence type="ECO:0000313" key="2">
    <source>
        <dbReference type="EMBL" id="ELU11921.1"/>
    </source>
</evidence>
<feature type="non-terminal residue" evidence="2">
    <location>
        <position position="1"/>
    </location>
</feature>
<dbReference type="OrthoDB" id="269822at2759"/>
<dbReference type="InterPro" id="IPR000909">
    <property type="entry name" value="PLipase_C_PInositol-sp_X_dom"/>
</dbReference>
<evidence type="ECO:0000313" key="3">
    <source>
        <dbReference type="EnsemblMetazoa" id="CapteP81180"/>
    </source>
</evidence>